<organism evidence="5 6">
    <name type="scientific">Amborella trichopoda</name>
    <dbReference type="NCBI Taxonomy" id="13333"/>
    <lineage>
        <taxon>Eukaryota</taxon>
        <taxon>Viridiplantae</taxon>
        <taxon>Streptophyta</taxon>
        <taxon>Embryophyta</taxon>
        <taxon>Tracheophyta</taxon>
        <taxon>Spermatophyta</taxon>
        <taxon>Magnoliopsida</taxon>
        <taxon>Amborellales</taxon>
        <taxon>Amborellaceae</taxon>
        <taxon>Amborella</taxon>
    </lineage>
</organism>
<protein>
    <submittedName>
        <fullName evidence="5">Uncharacterized protein</fullName>
    </submittedName>
</protein>
<evidence type="ECO:0000256" key="1">
    <source>
        <dbReference type="ARBA" id="ARBA00022574"/>
    </source>
</evidence>
<evidence type="ECO:0000256" key="2">
    <source>
        <dbReference type="ARBA" id="ARBA00022737"/>
    </source>
</evidence>
<dbReference type="OrthoDB" id="273771at2759"/>
<feature type="compositionally biased region" description="Acidic residues" evidence="4">
    <location>
        <begin position="13"/>
        <end position="25"/>
    </location>
</feature>
<dbReference type="KEGG" id="atr:18423067"/>
<dbReference type="OMA" id="RVWSMDY"/>
<name>W1NI32_AMBTC</name>
<feature type="repeat" description="WD" evidence="3">
    <location>
        <begin position="264"/>
        <end position="304"/>
    </location>
</feature>
<feature type="region of interest" description="Disordered" evidence="4">
    <location>
        <begin position="1"/>
        <end position="27"/>
    </location>
</feature>
<gene>
    <name evidence="5" type="ORF">AMTR_s00009p00259660</name>
</gene>
<accession>W1NI32</accession>
<dbReference type="PROSITE" id="PS50082">
    <property type="entry name" value="WD_REPEATS_2"/>
    <property type="match status" value="1"/>
</dbReference>
<evidence type="ECO:0000256" key="3">
    <source>
        <dbReference type="PROSITE-ProRule" id="PRU00221"/>
    </source>
</evidence>
<evidence type="ECO:0000313" key="5">
    <source>
        <dbReference type="EMBL" id="ERM95126.1"/>
    </source>
</evidence>
<dbReference type="AlphaFoldDB" id="W1NI32"/>
<dbReference type="Pfam" id="PF00400">
    <property type="entry name" value="WD40"/>
    <property type="match status" value="2"/>
</dbReference>
<evidence type="ECO:0000256" key="4">
    <source>
        <dbReference type="SAM" id="MobiDB-lite"/>
    </source>
</evidence>
<evidence type="ECO:0000313" key="6">
    <source>
        <dbReference type="Proteomes" id="UP000017836"/>
    </source>
</evidence>
<dbReference type="PROSITE" id="PS00678">
    <property type="entry name" value="WD_REPEATS_1"/>
    <property type="match status" value="1"/>
</dbReference>
<keyword evidence="1 3" id="KW-0853">WD repeat</keyword>
<dbReference type="PANTHER" id="PTHR45389:SF1">
    <property type="entry name" value="WD REPEAT-CONTAINING PROTEIN RUP1"/>
    <property type="match status" value="1"/>
</dbReference>
<dbReference type="Gramene" id="ERM95126">
    <property type="protein sequence ID" value="ERM95126"/>
    <property type="gene ID" value="AMTR_s00009p00259660"/>
</dbReference>
<keyword evidence="6" id="KW-1185">Reference proteome</keyword>
<dbReference type="HOGENOM" id="CLU_006994_0_2_1"/>
<proteinExistence type="predicted"/>
<feature type="compositionally biased region" description="Basic and acidic residues" evidence="4">
    <location>
        <begin position="1"/>
        <end position="12"/>
    </location>
</feature>
<dbReference type="SMART" id="SM00320">
    <property type="entry name" value="WD40"/>
    <property type="match status" value="6"/>
</dbReference>
<keyword evidence="2" id="KW-0677">Repeat</keyword>
<dbReference type="PROSITE" id="PS50294">
    <property type="entry name" value="WD_REPEATS_REGION"/>
    <property type="match status" value="1"/>
</dbReference>
<dbReference type="Gene3D" id="2.130.10.10">
    <property type="entry name" value="YVTN repeat-like/Quinoprotein amine dehydrogenase"/>
    <property type="match status" value="1"/>
</dbReference>
<dbReference type="InterPro" id="IPR001680">
    <property type="entry name" value="WD40_rpt"/>
</dbReference>
<dbReference type="InterPro" id="IPR044616">
    <property type="entry name" value="RUP1/2"/>
</dbReference>
<dbReference type="GO" id="GO:0010224">
    <property type="term" value="P:response to UV-B"/>
    <property type="evidence" value="ECO:0000318"/>
    <property type="project" value="GO_Central"/>
</dbReference>
<reference evidence="6" key="1">
    <citation type="journal article" date="2013" name="Science">
        <title>The Amborella genome and the evolution of flowering plants.</title>
        <authorList>
            <consortium name="Amborella Genome Project"/>
        </authorList>
    </citation>
    <scope>NUCLEOTIDE SEQUENCE [LARGE SCALE GENOMIC DNA]</scope>
</reference>
<dbReference type="Proteomes" id="UP000017836">
    <property type="component" value="Unassembled WGS sequence"/>
</dbReference>
<dbReference type="PANTHER" id="PTHR45389">
    <property type="entry name" value="WD REPEAT-CONTAINING PROTEIN RUP1"/>
    <property type="match status" value="1"/>
</dbReference>
<dbReference type="eggNOG" id="ENOG502QVDX">
    <property type="taxonomic scope" value="Eukaryota"/>
</dbReference>
<dbReference type="InterPro" id="IPR036322">
    <property type="entry name" value="WD40_repeat_dom_sf"/>
</dbReference>
<dbReference type="InterPro" id="IPR019775">
    <property type="entry name" value="WD40_repeat_CS"/>
</dbReference>
<sequence>MKNRDHPNSPKQEEEEEEEEEDEEDGKARCEWDFTLSALISPSHLADYSDTIAAIEFDHSHCFIATAGKARKIRIYSLSTLCGTQENHHQQNQGQQLRTRHWDHNSAGDFYLCTPAKLSSLKWRQDTSPSRVGCGDYDGVVTEYDLEQRVPVGERDDHGGRRVWSMDYSSHTPALGASGGDDGAAHLWDTRLGTSNPPVASLRPGIGIGTGTGTGTGTGIVTYAPVCSIEFSPACHPLIAIGSADKNVYLYDVRALGAGPLAILKGHARAVSYVRFLGEGSVVSAGVDGCLKLWDISELRVVRTFEGHSNTKNFVGLSVWRTGGLLGCGSESNEVYVYDRRWGEPVWVQGLRPDGGEWVPPHQPSGCETACGHEPSGCQRARGHEPSGCQRARGARFVSSVCWRQTRDEEYCTLVVGASYGVLQVFTGNKRLA</sequence>
<dbReference type="EMBL" id="KI397501">
    <property type="protein sequence ID" value="ERM95126.1"/>
    <property type="molecule type" value="Genomic_DNA"/>
</dbReference>
<dbReference type="SUPFAM" id="SSF50978">
    <property type="entry name" value="WD40 repeat-like"/>
    <property type="match status" value="1"/>
</dbReference>
<dbReference type="InterPro" id="IPR015943">
    <property type="entry name" value="WD40/YVTN_repeat-like_dom_sf"/>
</dbReference>
<dbReference type="STRING" id="13333.W1NI32"/>